<accession>A0ACB8CTW9</accession>
<proteinExistence type="predicted"/>
<evidence type="ECO:0000313" key="2">
    <source>
        <dbReference type="Proteomes" id="UP000821865"/>
    </source>
</evidence>
<sequence length="291" mass="32046">MLATLSRNFNRDTKRQSQERRRRKNAPFAAVLAPLSSMRHFTRKHEQGPQRSMPCRFFAEVFAMAVDQVEAEWAAQATPELYLSIWEQDCTQEQTQPSLQCLLGTGKYIVDIYTHPAAAVAVATESYLARIDVLASGPCGILYEDCSFKFLLNCPPEGPAGTPRKVRLMTTNTGQGRLRTNLSGDGLSVLIKLHTSLTPSSNCATPSMPALFVAMLSLMTEDARYGIGGMGPASNVLSTWDRDSAQEQSQPLLRCQPGTVQDIAYIYPYPAKAPVIVATKDDLAWIQDLAL</sequence>
<dbReference type="EMBL" id="CM023474">
    <property type="protein sequence ID" value="KAH7950531.1"/>
    <property type="molecule type" value="Genomic_DNA"/>
</dbReference>
<organism evidence="1 2">
    <name type="scientific">Dermacentor silvarum</name>
    <name type="common">Tick</name>
    <dbReference type="NCBI Taxonomy" id="543639"/>
    <lineage>
        <taxon>Eukaryota</taxon>
        <taxon>Metazoa</taxon>
        <taxon>Ecdysozoa</taxon>
        <taxon>Arthropoda</taxon>
        <taxon>Chelicerata</taxon>
        <taxon>Arachnida</taxon>
        <taxon>Acari</taxon>
        <taxon>Parasitiformes</taxon>
        <taxon>Ixodida</taxon>
        <taxon>Ixodoidea</taxon>
        <taxon>Ixodidae</taxon>
        <taxon>Rhipicephalinae</taxon>
        <taxon>Dermacentor</taxon>
    </lineage>
</organism>
<dbReference type="Proteomes" id="UP000821865">
    <property type="component" value="Chromosome 5"/>
</dbReference>
<evidence type="ECO:0000313" key="1">
    <source>
        <dbReference type="EMBL" id="KAH7950531.1"/>
    </source>
</evidence>
<gene>
    <name evidence="1" type="ORF">HPB49_025480</name>
</gene>
<name>A0ACB8CTW9_DERSI</name>
<comment type="caution">
    <text evidence="1">The sequence shown here is derived from an EMBL/GenBank/DDBJ whole genome shotgun (WGS) entry which is preliminary data.</text>
</comment>
<reference evidence="1" key="1">
    <citation type="submission" date="2020-05" db="EMBL/GenBank/DDBJ databases">
        <title>Large-scale comparative analyses of tick genomes elucidate their genetic diversity and vector capacities.</title>
        <authorList>
            <person name="Jia N."/>
            <person name="Wang J."/>
            <person name="Shi W."/>
            <person name="Du L."/>
            <person name="Sun Y."/>
            <person name="Zhan W."/>
            <person name="Jiang J."/>
            <person name="Wang Q."/>
            <person name="Zhang B."/>
            <person name="Ji P."/>
            <person name="Sakyi L.B."/>
            <person name="Cui X."/>
            <person name="Yuan T."/>
            <person name="Jiang B."/>
            <person name="Yang W."/>
            <person name="Lam T.T.-Y."/>
            <person name="Chang Q."/>
            <person name="Ding S."/>
            <person name="Wang X."/>
            <person name="Zhu J."/>
            <person name="Ruan X."/>
            <person name="Zhao L."/>
            <person name="Wei J."/>
            <person name="Que T."/>
            <person name="Du C."/>
            <person name="Cheng J."/>
            <person name="Dai P."/>
            <person name="Han X."/>
            <person name="Huang E."/>
            <person name="Gao Y."/>
            <person name="Liu J."/>
            <person name="Shao H."/>
            <person name="Ye R."/>
            <person name="Li L."/>
            <person name="Wei W."/>
            <person name="Wang X."/>
            <person name="Wang C."/>
            <person name="Yang T."/>
            <person name="Huo Q."/>
            <person name="Li W."/>
            <person name="Guo W."/>
            <person name="Chen H."/>
            <person name="Zhou L."/>
            <person name="Ni X."/>
            <person name="Tian J."/>
            <person name="Zhou Y."/>
            <person name="Sheng Y."/>
            <person name="Liu T."/>
            <person name="Pan Y."/>
            <person name="Xia L."/>
            <person name="Li J."/>
            <person name="Zhao F."/>
            <person name="Cao W."/>
        </authorList>
    </citation>
    <scope>NUCLEOTIDE SEQUENCE</scope>
    <source>
        <strain evidence="1">Dsil-2018</strain>
    </source>
</reference>
<protein>
    <submittedName>
        <fullName evidence="1">Uncharacterized protein</fullName>
    </submittedName>
</protein>
<keyword evidence="2" id="KW-1185">Reference proteome</keyword>